<dbReference type="PANTHER" id="PTHR33178:SF10">
    <property type="entry name" value="STRESS-RESPONSE A_B BARREL DOMAIN-CONTAINING PROTEIN"/>
    <property type="match status" value="1"/>
</dbReference>
<protein>
    <submittedName>
        <fullName evidence="3">Dabb family protein</fullName>
    </submittedName>
</protein>
<dbReference type="Pfam" id="PF07876">
    <property type="entry name" value="Dabb"/>
    <property type="match status" value="1"/>
</dbReference>
<feature type="domain" description="Stress-response A/B barrel" evidence="2">
    <location>
        <begin position="10"/>
        <end position="106"/>
    </location>
</feature>
<sequence>MFSLQAKADIQHVVFLWLKVETPQATKSKVIEESIALKSLSMVKHVSAGYALSSERSIVDDSYDIGIIFEFASQADLAEFLVHPAHQTLVVQTVKPALEKILVYDIKESVFSHRFHVNLSQP</sequence>
<dbReference type="PROSITE" id="PS51502">
    <property type="entry name" value="S_R_A_B_BARREL"/>
    <property type="match status" value="1"/>
</dbReference>
<comment type="subunit">
    <text evidence="1">Homodimer.</text>
</comment>
<organism evidence="3 4">
    <name type="scientific">Catenovulum sediminis</name>
    <dbReference type="NCBI Taxonomy" id="1740262"/>
    <lineage>
        <taxon>Bacteria</taxon>
        <taxon>Pseudomonadati</taxon>
        <taxon>Pseudomonadota</taxon>
        <taxon>Gammaproteobacteria</taxon>
        <taxon>Alteromonadales</taxon>
        <taxon>Alteromonadaceae</taxon>
        <taxon>Catenovulum</taxon>
    </lineage>
</organism>
<dbReference type="EMBL" id="JBELOE010000125">
    <property type="protein sequence ID" value="MER2491520.1"/>
    <property type="molecule type" value="Genomic_DNA"/>
</dbReference>
<reference evidence="3 4" key="1">
    <citation type="submission" date="2024-06" db="EMBL/GenBank/DDBJ databases">
        <authorList>
            <person name="Chen R.Y."/>
        </authorList>
    </citation>
    <scope>NUCLEOTIDE SEQUENCE [LARGE SCALE GENOMIC DNA]</scope>
    <source>
        <strain evidence="3 4">D2</strain>
    </source>
</reference>
<name>A0ABV1RF78_9ALTE</name>
<dbReference type="PANTHER" id="PTHR33178">
    <property type="match status" value="1"/>
</dbReference>
<proteinExistence type="predicted"/>
<accession>A0ABV1RF78</accession>
<dbReference type="RefSeq" id="WP_350401122.1">
    <property type="nucleotide sequence ID" value="NZ_JBELOE010000125.1"/>
</dbReference>
<dbReference type="InterPro" id="IPR011008">
    <property type="entry name" value="Dimeric_a/b-barrel"/>
</dbReference>
<dbReference type="InterPro" id="IPR044662">
    <property type="entry name" value="HS1/DABB1-like"/>
</dbReference>
<dbReference type="Gene3D" id="3.30.70.100">
    <property type="match status" value="1"/>
</dbReference>
<evidence type="ECO:0000256" key="1">
    <source>
        <dbReference type="ARBA" id="ARBA00011738"/>
    </source>
</evidence>
<dbReference type="SMART" id="SM00886">
    <property type="entry name" value="Dabb"/>
    <property type="match status" value="1"/>
</dbReference>
<keyword evidence="4" id="KW-1185">Reference proteome</keyword>
<evidence type="ECO:0000313" key="4">
    <source>
        <dbReference type="Proteomes" id="UP001467690"/>
    </source>
</evidence>
<evidence type="ECO:0000313" key="3">
    <source>
        <dbReference type="EMBL" id="MER2491520.1"/>
    </source>
</evidence>
<dbReference type="SUPFAM" id="SSF54909">
    <property type="entry name" value="Dimeric alpha+beta barrel"/>
    <property type="match status" value="1"/>
</dbReference>
<comment type="caution">
    <text evidence="3">The sequence shown here is derived from an EMBL/GenBank/DDBJ whole genome shotgun (WGS) entry which is preliminary data.</text>
</comment>
<evidence type="ECO:0000259" key="2">
    <source>
        <dbReference type="PROSITE" id="PS51502"/>
    </source>
</evidence>
<dbReference type="Proteomes" id="UP001467690">
    <property type="component" value="Unassembled WGS sequence"/>
</dbReference>
<dbReference type="InterPro" id="IPR013097">
    <property type="entry name" value="Dabb"/>
</dbReference>
<gene>
    <name evidence="3" type="ORF">ABS311_06460</name>
</gene>